<comment type="similarity">
    <text evidence="3">In the C-terminal section; belongs to the transpeptidase family.</text>
</comment>
<evidence type="ECO:0000256" key="17">
    <source>
        <dbReference type="ARBA" id="ARBA00049902"/>
    </source>
</evidence>
<evidence type="ECO:0000256" key="19">
    <source>
        <dbReference type="SAM" id="Phobius"/>
    </source>
</evidence>
<dbReference type="FunFam" id="1.10.3810.10:FF:000001">
    <property type="entry name" value="Penicillin-binding protein 1A"/>
    <property type="match status" value="1"/>
</dbReference>
<dbReference type="InterPro" id="IPR036950">
    <property type="entry name" value="PBP_transglycosylase"/>
</dbReference>
<dbReference type="InterPro" id="IPR023346">
    <property type="entry name" value="Lysozyme-like_dom_sf"/>
</dbReference>
<comment type="caution">
    <text evidence="22">The sequence shown here is derived from an EMBL/GenBank/DDBJ whole genome shotgun (WGS) entry which is preliminary data.</text>
</comment>
<dbReference type="RefSeq" id="WP_124616638.1">
    <property type="nucleotide sequence ID" value="NZ_CABVQJ010000015.1"/>
</dbReference>
<keyword evidence="8" id="KW-0328">Glycosyltransferase</keyword>
<feature type="region of interest" description="Disordered" evidence="18">
    <location>
        <begin position="806"/>
        <end position="864"/>
    </location>
</feature>
<dbReference type="SUPFAM" id="SSF56601">
    <property type="entry name" value="beta-lactamase/transpeptidase-like"/>
    <property type="match status" value="1"/>
</dbReference>
<feature type="compositionally biased region" description="Low complexity" evidence="18">
    <location>
        <begin position="770"/>
        <end position="784"/>
    </location>
</feature>
<evidence type="ECO:0000256" key="4">
    <source>
        <dbReference type="ARBA" id="ARBA00007739"/>
    </source>
</evidence>
<keyword evidence="10" id="KW-0378">Hydrolase</keyword>
<dbReference type="UniPathway" id="UPA00219"/>
<dbReference type="AlphaFoldDB" id="A0A3N8RSP2"/>
<dbReference type="GO" id="GO:0008955">
    <property type="term" value="F:peptidoglycan glycosyltransferase activity"/>
    <property type="evidence" value="ECO:0007669"/>
    <property type="project" value="UniProtKB-EC"/>
</dbReference>
<protein>
    <submittedName>
        <fullName evidence="22">Penicillin-binding protein</fullName>
    </submittedName>
</protein>
<dbReference type="EMBL" id="QTQX01000003">
    <property type="protein sequence ID" value="RQT34946.1"/>
    <property type="molecule type" value="Genomic_DNA"/>
</dbReference>
<dbReference type="PANTHER" id="PTHR32282:SF11">
    <property type="entry name" value="PENICILLIN-BINDING PROTEIN 1B"/>
    <property type="match status" value="1"/>
</dbReference>
<evidence type="ECO:0000256" key="10">
    <source>
        <dbReference type="ARBA" id="ARBA00022801"/>
    </source>
</evidence>
<evidence type="ECO:0000256" key="8">
    <source>
        <dbReference type="ARBA" id="ARBA00022676"/>
    </source>
</evidence>
<keyword evidence="12" id="KW-0573">Peptidoglycan synthesis</keyword>
<comment type="pathway">
    <text evidence="2">Cell wall biogenesis; peptidoglycan biosynthesis.</text>
</comment>
<evidence type="ECO:0000259" key="20">
    <source>
        <dbReference type="Pfam" id="PF00905"/>
    </source>
</evidence>
<comment type="subcellular location">
    <subcellularLocation>
        <location evidence="1">Cell membrane</location>
    </subcellularLocation>
</comment>
<evidence type="ECO:0000256" key="16">
    <source>
        <dbReference type="ARBA" id="ARBA00034000"/>
    </source>
</evidence>
<dbReference type="InterPro" id="IPR001264">
    <property type="entry name" value="Glyco_trans_51"/>
</dbReference>
<feature type="transmembrane region" description="Helical" evidence="19">
    <location>
        <begin position="60"/>
        <end position="81"/>
    </location>
</feature>
<evidence type="ECO:0000256" key="1">
    <source>
        <dbReference type="ARBA" id="ARBA00004236"/>
    </source>
</evidence>
<dbReference type="GO" id="GO:0071555">
    <property type="term" value="P:cell wall organization"/>
    <property type="evidence" value="ECO:0007669"/>
    <property type="project" value="UniProtKB-KW"/>
</dbReference>
<feature type="compositionally biased region" description="Low complexity" evidence="18">
    <location>
        <begin position="823"/>
        <end position="864"/>
    </location>
</feature>
<keyword evidence="6" id="KW-0121">Carboxypeptidase</keyword>
<keyword evidence="19" id="KW-0812">Transmembrane</keyword>
<dbReference type="GO" id="GO:0030288">
    <property type="term" value="C:outer membrane-bounded periplasmic space"/>
    <property type="evidence" value="ECO:0007669"/>
    <property type="project" value="TreeGrafter"/>
</dbReference>
<keyword evidence="7" id="KW-0645">Protease</keyword>
<dbReference type="PANTHER" id="PTHR32282">
    <property type="entry name" value="BINDING PROTEIN TRANSPEPTIDASE, PUTATIVE-RELATED"/>
    <property type="match status" value="1"/>
</dbReference>
<dbReference type="InterPro" id="IPR001460">
    <property type="entry name" value="PCN-bd_Tpept"/>
</dbReference>
<dbReference type="InterPro" id="IPR050396">
    <property type="entry name" value="Glycosyltr_51/Transpeptidase"/>
</dbReference>
<feature type="compositionally biased region" description="Low complexity" evidence="18">
    <location>
        <begin position="806"/>
        <end position="815"/>
    </location>
</feature>
<evidence type="ECO:0000256" key="9">
    <source>
        <dbReference type="ARBA" id="ARBA00022679"/>
    </source>
</evidence>
<dbReference type="GO" id="GO:0005886">
    <property type="term" value="C:plasma membrane"/>
    <property type="evidence" value="ECO:0007669"/>
    <property type="project" value="UniProtKB-SubCell"/>
</dbReference>
<feature type="region of interest" description="Disordered" evidence="18">
    <location>
        <begin position="750"/>
        <end position="784"/>
    </location>
</feature>
<dbReference type="Pfam" id="PF00912">
    <property type="entry name" value="Transgly"/>
    <property type="match status" value="1"/>
</dbReference>
<keyword evidence="15" id="KW-0961">Cell wall biogenesis/degradation</keyword>
<evidence type="ECO:0000256" key="18">
    <source>
        <dbReference type="SAM" id="MobiDB-lite"/>
    </source>
</evidence>
<dbReference type="Pfam" id="PF00905">
    <property type="entry name" value="Transpeptidase"/>
    <property type="match status" value="1"/>
</dbReference>
<evidence type="ECO:0000256" key="13">
    <source>
        <dbReference type="ARBA" id="ARBA00023136"/>
    </source>
</evidence>
<keyword evidence="14" id="KW-0511">Multifunctional enzyme</keyword>
<evidence type="ECO:0000256" key="12">
    <source>
        <dbReference type="ARBA" id="ARBA00022984"/>
    </source>
</evidence>
<comment type="catalytic activity">
    <reaction evidence="17">
        <text>[GlcNAc-(1-&gt;4)-Mur2Ac(oyl-L-Ala-gamma-D-Glu-L-Lys-D-Ala-D-Ala)](n)-di-trans,octa-cis-undecaprenyl diphosphate + beta-D-GlcNAc-(1-&gt;4)-Mur2Ac(oyl-L-Ala-gamma-D-Glu-L-Lys-D-Ala-D-Ala)-di-trans,octa-cis-undecaprenyl diphosphate = [GlcNAc-(1-&gt;4)-Mur2Ac(oyl-L-Ala-gamma-D-Glu-L-Lys-D-Ala-D-Ala)](n+1)-di-trans,octa-cis-undecaprenyl diphosphate + di-trans,octa-cis-undecaprenyl diphosphate + H(+)</text>
        <dbReference type="Rhea" id="RHEA:23708"/>
        <dbReference type="Rhea" id="RHEA-COMP:9602"/>
        <dbReference type="Rhea" id="RHEA-COMP:9603"/>
        <dbReference type="ChEBI" id="CHEBI:15378"/>
        <dbReference type="ChEBI" id="CHEBI:58405"/>
        <dbReference type="ChEBI" id="CHEBI:60033"/>
        <dbReference type="ChEBI" id="CHEBI:78435"/>
        <dbReference type="EC" id="2.4.99.28"/>
    </reaction>
</comment>
<reference evidence="22 23" key="1">
    <citation type="submission" date="2018-08" db="EMBL/GenBank/DDBJ databases">
        <title>Comparative analysis of Burkholderia isolates from Puerto Rico.</title>
        <authorList>
            <person name="Hall C."/>
            <person name="Sahl J."/>
            <person name="Wagner D."/>
        </authorList>
    </citation>
    <scope>NUCLEOTIDE SEQUENCE [LARGE SCALE GENOMIC DNA]</scope>
    <source>
        <strain evidence="22 23">Bp9001</strain>
    </source>
</reference>
<evidence type="ECO:0000256" key="3">
    <source>
        <dbReference type="ARBA" id="ARBA00007090"/>
    </source>
</evidence>
<evidence type="ECO:0000256" key="2">
    <source>
        <dbReference type="ARBA" id="ARBA00004752"/>
    </source>
</evidence>
<dbReference type="Proteomes" id="UP000269271">
    <property type="component" value="Unassembled WGS sequence"/>
</dbReference>
<keyword evidence="11" id="KW-0133">Cell shape</keyword>
<evidence type="ECO:0000259" key="21">
    <source>
        <dbReference type="Pfam" id="PF00912"/>
    </source>
</evidence>
<comment type="catalytic activity">
    <reaction evidence="16">
        <text>Preferential cleavage: (Ac)2-L-Lys-D-Ala-|-D-Ala. Also transpeptidation of peptidyl-alanyl moieties that are N-acyl substituents of D-alanine.</text>
        <dbReference type="EC" id="3.4.16.4"/>
    </reaction>
</comment>
<evidence type="ECO:0000256" key="15">
    <source>
        <dbReference type="ARBA" id="ARBA00023316"/>
    </source>
</evidence>
<evidence type="ECO:0000256" key="5">
    <source>
        <dbReference type="ARBA" id="ARBA00022475"/>
    </source>
</evidence>
<comment type="similarity">
    <text evidence="4">In the N-terminal section; belongs to the glycosyltransferase 51 family.</text>
</comment>
<dbReference type="GO" id="GO:0008360">
    <property type="term" value="P:regulation of cell shape"/>
    <property type="evidence" value="ECO:0007669"/>
    <property type="project" value="UniProtKB-KW"/>
</dbReference>
<evidence type="ECO:0000256" key="14">
    <source>
        <dbReference type="ARBA" id="ARBA00023268"/>
    </source>
</evidence>
<evidence type="ECO:0000313" key="22">
    <source>
        <dbReference type="EMBL" id="RQT34946.1"/>
    </source>
</evidence>
<dbReference type="Gene3D" id="3.40.710.10">
    <property type="entry name" value="DD-peptidase/beta-lactamase superfamily"/>
    <property type="match status" value="1"/>
</dbReference>
<evidence type="ECO:0000256" key="11">
    <source>
        <dbReference type="ARBA" id="ARBA00022960"/>
    </source>
</evidence>
<keyword evidence="9" id="KW-0808">Transferase</keyword>
<evidence type="ECO:0000256" key="6">
    <source>
        <dbReference type="ARBA" id="ARBA00022645"/>
    </source>
</evidence>
<sequence>MHPFQPSSTRVNRRNVSSVRAFCARWVARAQPVAAAAVARVKPFAATAWQHVRHPTRRGVLLAGAAVPALFVVYVVVLIPFTPGIGDIRKARVDQPAQVLSADGKLLAEFKPSNREWVPLKQISPHMVDALIATEDHRFYEHHGLDWKRTASAALHTFSGSRQGGSTITQQLARNLYPDEIGRAPTLTRKVKEAITALKIEAVYSKDQILETYLNTVPFLYNAYGVEMAARTYFDKSADELDVLDSATLVGMLKGNSYYNPVLNPERALQRRNTVLGQMVKYGKLSPAQFAQLQRRPLRIDFERQKEPPGPAPHFAQQLRKWLIAWADRNDYNIYSDGLIVRTTIDSRLQQMATQALTLQGNQLQGIANNAWSGRDGCGTDNEVFRTFMRESPEYKAAQDAGKDDAAAMKLLAADRGFMRALCKTKTDVQAGFLAIDPRDGQIRAWVGSRDFTNEPFDHVAQARRQPGSTFKPFVYGVAFANGMKPDDTFIDQPVEIPLKGGEIWRPNDDVPPTGKPMTLRDAVALSRNRITAQVMEKVGPAAVARLARDMGVRESPLERVPSLALGTSPVTLKEMVASYATIANGGLYVEPQMVTRIENRQGDVLAEYAPAPPERALDAETDKTLLSVMRDVVTRGTGGSIRTRFGIRGDVAGKTGTTQDNADGWFILMQPGLVAGAWVGFDDGRVTLRSDYWGQGAHSALPMVGDFFQRAQRARIVDTKAKFDTEPSPGWFASLRERVTDLVDTWFPPEAKKAPAPARTQRVERAPDADTGAASAASAASAPEAASGGIVEEWVPASEVAASAAALSAGASQPQPQPAQPPAGASAAGGSSTGLGAAPAAAPSAAPSPAPLQAAPDAPGASQ</sequence>
<dbReference type="GO" id="GO:0006508">
    <property type="term" value="P:proteolysis"/>
    <property type="evidence" value="ECO:0007669"/>
    <property type="project" value="UniProtKB-KW"/>
</dbReference>
<dbReference type="GO" id="GO:0009002">
    <property type="term" value="F:serine-type D-Ala-D-Ala carboxypeptidase activity"/>
    <property type="evidence" value="ECO:0007669"/>
    <property type="project" value="UniProtKB-EC"/>
</dbReference>
<evidence type="ECO:0000313" key="23">
    <source>
        <dbReference type="Proteomes" id="UP000269271"/>
    </source>
</evidence>
<dbReference type="GO" id="GO:0008658">
    <property type="term" value="F:penicillin binding"/>
    <property type="evidence" value="ECO:0007669"/>
    <property type="project" value="InterPro"/>
</dbReference>
<accession>A0A3N8RSP2</accession>
<feature type="domain" description="Glycosyl transferase family 51" evidence="21">
    <location>
        <begin position="104"/>
        <end position="279"/>
    </location>
</feature>
<dbReference type="InterPro" id="IPR012338">
    <property type="entry name" value="Beta-lactam/transpept-like"/>
</dbReference>
<organism evidence="22 23">
    <name type="scientific">Burkholderia contaminans</name>
    <dbReference type="NCBI Taxonomy" id="488447"/>
    <lineage>
        <taxon>Bacteria</taxon>
        <taxon>Pseudomonadati</taxon>
        <taxon>Pseudomonadota</taxon>
        <taxon>Betaproteobacteria</taxon>
        <taxon>Burkholderiales</taxon>
        <taxon>Burkholderiaceae</taxon>
        <taxon>Burkholderia</taxon>
        <taxon>Burkholderia cepacia complex</taxon>
    </lineage>
</organism>
<keyword evidence="5" id="KW-1003">Cell membrane</keyword>
<dbReference type="Gene3D" id="1.10.3810.10">
    <property type="entry name" value="Biosynthetic peptidoglycan transglycosylase-like"/>
    <property type="match status" value="1"/>
</dbReference>
<proteinExistence type="inferred from homology"/>
<gene>
    <name evidence="22" type="ORF">DF037_06320</name>
</gene>
<name>A0A3N8RSP2_9BURK</name>
<feature type="domain" description="Penicillin-binding protein transpeptidase" evidence="20">
    <location>
        <begin position="432"/>
        <end position="663"/>
    </location>
</feature>
<dbReference type="GO" id="GO:0009252">
    <property type="term" value="P:peptidoglycan biosynthetic process"/>
    <property type="evidence" value="ECO:0007669"/>
    <property type="project" value="UniProtKB-UniPathway"/>
</dbReference>
<evidence type="ECO:0000256" key="7">
    <source>
        <dbReference type="ARBA" id="ARBA00022670"/>
    </source>
</evidence>
<keyword evidence="19" id="KW-1133">Transmembrane helix</keyword>
<keyword evidence="13 19" id="KW-0472">Membrane</keyword>
<dbReference type="SUPFAM" id="SSF53955">
    <property type="entry name" value="Lysozyme-like"/>
    <property type="match status" value="1"/>
</dbReference>